<dbReference type="AlphaFoldDB" id="A0A8X6TIX6"/>
<reference evidence="3" key="1">
    <citation type="submission" date="2020-08" db="EMBL/GenBank/DDBJ databases">
        <title>Multicomponent nature underlies the extraordinary mechanical properties of spider dragline silk.</title>
        <authorList>
            <person name="Kono N."/>
            <person name="Nakamura H."/>
            <person name="Mori M."/>
            <person name="Yoshida Y."/>
            <person name="Ohtoshi R."/>
            <person name="Malay A.D."/>
            <person name="Moran D.A.P."/>
            <person name="Tomita M."/>
            <person name="Numata K."/>
            <person name="Arakawa K."/>
        </authorList>
    </citation>
    <scope>NUCLEOTIDE SEQUENCE</scope>
</reference>
<evidence type="ECO:0000313" key="2">
    <source>
        <dbReference type="EMBL" id="GFT06092.1"/>
    </source>
</evidence>
<dbReference type="EMBL" id="BMAW01058270">
    <property type="protein sequence ID" value="GFT15444.1"/>
    <property type="molecule type" value="Genomic_DNA"/>
</dbReference>
<evidence type="ECO:0000313" key="4">
    <source>
        <dbReference type="Proteomes" id="UP000887013"/>
    </source>
</evidence>
<protein>
    <submittedName>
        <fullName evidence="3">Uncharacterized protein</fullName>
    </submittedName>
</protein>
<keyword evidence="1" id="KW-1133">Transmembrane helix</keyword>
<keyword evidence="1" id="KW-0472">Membrane</keyword>
<proteinExistence type="predicted"/>
<name>A0A8X6TIX6_NEPPI</name>
<accession>A0A8X6TIX6</accession>
<gene>
    <name evidence="2" type="ORF">NPIL_104091</name>
    <name evidence="3" type="ORF">NPIL_574571</name>
</gene>
<dbReference type="EMBL" id="BMAW01007927">
    <property type="protein sequence ID" value="GFT06092.1"/>
    <property type="molecule type" value="Genomic_DNA"/>
</dbReference>
<keyword evidence="1" id="KW-0812">Transmembrane</keyword>
<evidence type="ECO:0000256" key="1">
    <source>
        <dbReference type="SAM" id="Phobius"/>
    </source>
</evidence>
<organism evidence="3 4">
    <name type="scientific">Nephila pilipes</name>
    <name type="common">Giant wood spider</name>
    <name type="synonym">Nephila maculata</name>
    <dbReference type="NCBI Taxonomy" id="299642"/>
    <lineage>
        <taxon>Eukaryota</taxon>
        <taxon>Metazoa</taxon>
        <taxon>Ecdysozoa</taxon>
        <taxon>Arthropoda</taxon>
        <taxon>Chelicerata</taxon>
        <taxon>Arachnida</taxon>
        <taxon>Araneae</taxon>
        <taxon>Araneomorphae</taxon>
        <taxon>Entelegynae</taxon>
        <taxon>Araneoidea</taxon>
        <taxon>Nephilidae</taxon>
        <taxon>Nephila</taxon>
    </lineage>
</organism>
<comment type="caution">
    <text evidence="3">The sequence shown here is derived from an EMBL/GenBank/DDBJ whole genome shotgun (WGS) entry which is preliminary data.</text>
</comment>
<evidence type="ECO:0000313" key="3">
    <source>
        <dbReference type="EMBL" id="GFT15444.1"/>
    </source>
</evidence>
<sequence>MRLITCAMKNSLIARFGLSVSHSQTDNPNYPNMTKINGKQPEAQFSIQPHEFFCEISRTMRKFFLLCKLPLPLLPVASGLFLYLTFQCCRNMALESFESLCKIY</sequence>
<dbReference type="Proteomes" id="UP000887013">
    <property type="component" value="Unassembled WGS sequence"/>
</dbReference>
<feature type="transmembrane region" description="Helical" evidence="1">
    <location>
        <begin position="63"/>
        <end position="86"/>
    </location>
</feature>
<keyword evidence="4" id="KW-1185">Reference proteome</keyword>